<keyword evidence="3" id="KW-1185">Reference proteome</keyword>
<evidence type="ECO:0000313" key="2">
    <source>
        <dbReference type="EMBL" id="KAH9296687.1"/>
    </source>
</evidence>
<dbReference type="AlphaFoldDB" id="A0AA38C9T5"/>
<name>A0AA38C9T5_TAXCH</name>
<evidence type="ECO:0000256" key="1">
    <source>
        <dbReference type="SAM" id="MobiDB-lite"/>
    </source>
</evidence>
<feature type="region of interest" description="Disordered" evidence="1">
    <location>
        <begin position="161"/>
        <end position="201"/>
    </location>
</feature>
<comment type="caution">
    <text evidence="2">The sequence shown here is derived from an EMBL/GenBank/DDBJ whole genome shotgun (WGS) entry which is preliminary data.</text>
</comment>
<dbReference type="Proteomes" id="UP000824469">
    <property type="component" value="Unassembled WGS sequence"/>
</dbReference>
<sequence>MPAWYKEHDFYNYHHVKGHSDNNCITFKNIVQEMLDNRDLVLDNPNAPANQNLHIFKKPFPNHAPSSNQVGDTSNNDSNVREVHTIFDDIPVASQLPHVPSIDEILAQAPLPAQEPISSTPPPIEAPPSFSSSPVEEPIISTPPLTPQISEQLSVAPLLLIEDAGPPPTPTQGESTSSSPSSPLPMEDSIEVPVSFDDPSPLDLQDPVGLLSALLPTESEASHFPVSQTHFTGITTRSTSAPPMSVPFSRLVDHLDYVDRALL</sequence>
<feature type="compositionally biased region" description="Low complexity" evidence="1">
    <location>
        <begin position="127"/>
        <end position="143"/>
    </location>
</feature>
<reference evidence="2 3" key="1">
    <citation type="journal article" date="2021" name="Nat. Plants">
        <title>The Taxus genome provides insights into paclitaxel biosynthesis.</title>
        <authorList>
            <person name="Xiong X."/>
            <person name="Gou J."/>
            <person name="Liao Q."/>
            <person name="Li Y."/>
            <person name="Zhou Q."/>
            <person name="Bi G."/>
            <person name="Li C."/>
            <person name="Du R."/>
            <person name="Wang X."/>
            <person name="Sun T."/>
            <person name="Guo L."/>
            <person name="Liang H."/>
            <person name="Lu P."/>
            <person name="Wu Y."/>
            <person name="Zhang Z."/>
            <person name="Ro D.K."/>
            <person name="Shang Y."/>
            <person name="Huang S."/>
            <person name="Yan J."/>
        </authorList>
    </citation>
    <scope>NUCLEOTIDE SEQUENCE [LARGE SCALE GENOMIC DNA]</scope>
    <source>
        <strain evidence="2">Ta-2019</strain>
    </source>
</reference>
<protein>
    <submittedName>
        <fullName evidence="2">Uncharacterized protein</fullName>
    </submittedName>
</protein>
<accession>A0AA38C9T5</accession>
<evidence type="ECO:0000313" key="3">
    <source>
        <dbReference type="Proteomes" id="UP000824469"/>
    </source>
</evidence>
<feature type="compositionally biased region" description="Low complexity" evidence="1">
    <location>
        <begin position="171"/>
        <end position="185"/>
    </location>
</feature>
<organism evidence="2 3">
    <name type="scientific">Taxus chinensis</name>
    <name type="common">Chinese yew</name>
    <name type="synonym">Taxus wallichiana var. chinensis</name>
    <dbReference type="NCBI Taxonomy" id="29808"/>
    <lineage>
        <taxon>Eukaryota</taxon>
        <taxon>Viridiplantae</taxon>
        <taxon>Streptophyta</taxon>
        <taxon>Embryophyta</taxon>
        <taxon>Tracheophyta</taxon>
        <taxon>Spermatophyta</taxon>
        <taxon>Pinopsida</taxon>
        <taxon>Pinidae</taxon>
        <taxon>Conifers II</taxon>
        <taxon>Cupressales</taxon>
        <taxon>Taxaceae</taxon>
        <taxon>Taxus</taxon>
    </lineage>
</organism>
<feature type="region of interest" description="Disordered" evidence="1">
    <location>
        <begin position="113"/>
        <end position="145"/>
    </location>
</feature>
<dbReference type="EMBL" id="JAHRHJ020000011">
    <property type="protein sequence ID" value="KAH9296687.1"/>
    <property type="molecule type" value="Genomic_DNA"/>
</dbReference>
<gene>
    <name evidence="2" type="ORF">KI387_044267</name>
</gene>
<proteinExistence type="predicted"/>